<dbReference type="AlphaFoldDB" id="A0A1B0BUX4"/>
<dbReference type="EnsemblMetazoa" id="GPPI041213-RA">
    <property type="protein sequence ID" value="GPPI041213-PA"/>
    <property type="gene ID" value="GPPI041213"/>
</dbReference>
<dbReference type="EMBL" id="JXJN01020955">
    <property type="status" value="NOT_ANNOTATED_CDS"/>
    <property type="molecule type" value="Genomic_DNA"/>
</dbReference>
<evidence type="ECO:0000313" key="1">
    <source>
        <dbReference type="EnsemblMetazoa" id="GPPI041213-PA"/>
    </source>
</evidence>
<sequence>MAGLKLTLLPLGNLHLSEHNKTPRQLFFSMLILWLLVFLIAQPDECFLASSLLAEYTRRQWPLAQSWKSSYSVTCGTTLSLISQSICTRDICTGEQLLRIVLGQMQSGRDLLKKQTKQYANVDLCRLRKICKL</sequence>
<keyword evidence="2" id="KW-1185">Reference proteome</keyword>
<evidence type="ECO:0000313" key="2">
    <source>
        <dbReference type="Proteomes" id="UP000092460"/>
    </source>
</evidence>
<protein>
    <submittedName>
        <fullName evidence="1">Uncharacterized protein</fullName>
    </submittedName>
</protein>
<organism evidence="1 2">
    <name type="scientific">Glossina palpalis gambiensis</name>
    <dbReference type="NCBI Taxonomy" id="67801"/>
    <lineage>
        <taxon>Eukaryota</taxon>
        <taxon>Metazoa</taxon>
        <taxon>Ecdysozoa</taxon>
        <taxon>Arthropoda</taxon>
        <taxon>Hexapoda</taxon>
        <taxon>Insecta</taxon>
        <taxon>Pterygota</taxon>
        <taxon>Neoptera</taxon>
        <taxon>Endopterygota</taxon>
        <taxon>Diptera</taxon>
        <taxon>Brachycera</taxon>
        <taxon>Muscomorpha</taxon>
        <taxon>Hippoboscoidea</taxon>
        <taxon>Glossinidae</taxon>
        <taxon>Glossina</taxon>
    </lineage>
</organism>
<reference evidence="1" key="2">
    <citation type="submission" date="2020-05" db="UniProtKB">
        <authorList>
            <consortium name="EnsemblMetazoa"/>
        </authorList>
    </citation>
    <scope>IDENTIFICATION</scope>
    <source>
        <strain evidence="1">IAEA</strain>
    </source>
</reference>
<dbReference type="Proteomes" id="UP000092460">
    <property type="component" value="Unassembled WGS sequence"/>
</dbReference>
<proteinExistence type="predicted"/>
<name>A0A1B0BUX4_9MUSC</name>
<accession>A0A1B0BUX4</accession>
<dbReference type="VEuPathDB" id="VectorBase:GPPI041213"/>
<reference evidence="2" key="1">
    <citation type="submission" date="2015-01" db="EMBL/GenBank/DDBJ databases">
        <authorList>
            <person name="Aksoy S."/>
            <person name="Warren W."/>
            <person name="Wilson R.K."/>
        </authorList>
    </citation>
    <scope>NUCLEOTIDE SEQUENCE [LARGE SCALE GENOMIC DNA]</scope>
    <source>
        <strain evidence="2">IAEA</strain>
    </source>
</reference>